<accession>A0A1I1C353</accession>
<organism evidence="1 2">
    <name type="scientific">Algoriphagus aquimarinus</name>
    <dbReference type="NCBI Taxonomy" id="237018"/>
    <lineage>
        <taxon>Bacteria</taxon>
        <taxon>Pseudomonadati</taxon>
        <taxon>Bacteroidota</taxon>
        <taxon>Cytophagia</taxon>
        <taxon>Cytophagales</taxon>
        <taxon>Cyclobacteriaceae</taxon>
        <taxon>Algoriphagus</taxon>
    </lineage>
</organism>
<gene>
    <name evidence="1" type="ORF">SAMN04489723_11912</name>
</gene>
<dbReference type="EMBL" id="FOKK01000019">
    <property type="protein sequence ID" value="SFB54923.1"/>
    <property type="molecule type" value="Genomic_DNA"/>
</dbReference>
<evidence type="ECO:0000313" key="1">
    <source>
        <dbReference type="EMBL" id="SFB54923.1"/>
    </source>
</evidence>
<keyword evidence="1" id="KW-0540">Nuclease</keyword>
<name>A0A1I1C353_9BACT</name>
<protein>
    <submittedName>
        <fullName evidence="1">Putative endonuclease</fullName>
    </submittedName>
</protein>
<keyword evidence="1" id="KW-0378">Hydrolase</keyword>
<proteinExistence type="predicted"/>
<dbReference type="InterPro" id="IPR035901">
    <property type="entry name" value="GIY-YIG_endonuc_sf"/>
</dbReference>
<keyword evidence="2" id="KW-1185">Reference proteome</keyword>
<dbReference type="AlphaFoldDB" id="A0A1I1C353"/>
<keyword evidence="1" id="KW-0255">Endonuclease</keyword>
<dbReference type="GO" id="GO:0004519">
    <property type="term" value="F:endonuclease activity"/>
    <property type="evidence" value="ECO:0007669"/>
    <property type="project" value="UniProtKB-KW"/>
</dbReference>
<dbReference type="Proteomes" id="UP000198790">
    <property type="component" value="Unassembled WGS sequence"/>
</dbReference>
<dbReference type="Gene3D" id="3.40.1440.10">
    <property type="entry name" value="GIY-YIG endonuclease"/>
    <property type="match status" value="1"/>
</dbReference>
<evidence type="ECO:0000313" key="2">
    <source>
        <dbReference type="Proteomes" id="UP000198790"/>
    </source>
</evidence>
<sequence length="50" mass="5930">MSSHSGFTAKSKDWKLVYHEEFDDKNAAYLRERIVKSWKSKKKVIELINS</sequence>
<reference evidence="1 2" key="1">
    <citation type="submission" date="2016-10" db="EMBL/GenBank/DDBJ databases">
        <authorList>
            <person name="de Groot N.N."/>
        </authorList>
    </citation>
    <scope>NUCLEOTIDE SEQUENCE [LARGE SCALE GENOMIC DNA]</scope>
    <source>
        <strain evidence="1 2">DSM 23399</strain>
    </source>
</reference>